<reference evidence="2" key="1">
    <citation type="journal article" date="2015" name="Nature">
        <title>Complex archaea that bridge the gap between prokaryotes and eukaryotes.</title>
        <authorList>
            <person name="Spang A."/>
            <person name="Saw J.H."/>
            <person name="Jorgensen S.L."/>
            <person name="Zaremba-Niedzwiedzka K."/>
            <person name="Martijn J."/>
            <person name="Lind A.E."/>
            <person name="van Eijk R."/>
            <person name="Schleper C."/>
            <person name="Guy L."/>
            <person name="Ettema T.J."/>
        </authorList>
    </citation>
    <scope>NUCLEOTIDE SEQUENCE</scope>
</reference>
<evidence type="ECO:0000256" key="1">
    <source>
        <dbReference type="ARBA" id="ARBA00006484"/>
    </source>
</evidence>
<organism evidence="2">
    <name type="scientific">marine sediment metagenome</name>
    <dbReference type="NCBI Taxonomy" id="412755"/>
    <lineage>
        <taxon>unclassified sequences</taxon>
        <taxon>metagenomes</taxon>
        <taxon>ecological metagenomes</taxon>
    </lineage>
</organism>
<evidence type="ECO:0000313" key="2">
    <source>
        <dbReference type="EMBL" id="KKM63379.1"/>
    </source>
</evidence>
<accession>A0A0F9J174</accession>
<dbReference type="InterPro" id="IPR036291">
    <property type="entry name" value="NAD(P)-bd_dom_sf"/>
</dbReference>
<dbReference type="PANTHER" id="PTHR42879:SF2">
    <property type="entry name" value="3-OXOACYL-[ACYL-CARRIER-PROTEIN] REDUCTASE FABG"/>
    <property type="match status" value="1"/>
</dbReference>
<protein>
    <recommendedName>
        <fullName evidence="3">Short-chain dehydrogenase/reductase SDR</fullName>
    </recommendedName>
</protein>
<dbReference type="InterPro" id="IPR050259">
    <property type="entry name" value="SDR"/>
</dbReference>
<dbReference type="GO" id="GO:0032787">
    <property type="term" value="P:monocarboxylic acid metabolic process"/>
    <property type="evidence" value="ECO:0007669"/>
    <property type="project" value="UniProtKB-ARBA"/>
</dbReference>
<proteinExistence type="inferred from homology"/>
<gene>
    <name evidence="2" type="ORF">LCGC14_1512070</name>
</gene>
<dbReference type="EMBL" id="LAZR01011109">
    <property type="protein sequence ID" value="KKM63379.1"/>
    <property type="molecule type" value="Genomic_DNA"/>
</dbReference>
<dbReference type="PANTHER" id="PTHR42879">
    <property type="entry name" value="3-OXOACYL-(ACYL-CARRIER-PROTEIN) REDUCTASE"/>
    <property type="match status" value="1"/>
</dbReference>
<name>A0A0F9J174_9ZZZZ</name>
<dbReference type="InterPro" id="IPR002347">
    <property type="entry name" value="SDR_fam"/>
</dbReference>
<dbReference type="Gene3D" id="3.40.50.720">
    <property type="entry name" value="NAD(P)-binding Rossmann-like Domain"/>
    <property type="match status" value="1"/>
</dbReference>
<evidence type="ECO:0008006" key="3">
    <source>
        <dbReference type="Google" id="ProtNLM"/>
    </source>
</evidence>
<sequence length="109" mass="11568">MASILGSVGTPLSAAYVAAKHGVVGLTKTTALEYAQKGVRVNSVGPGYIQTQLLDQLDDEQKEQLVKAHPIGRLGKPEEVANLVVWLCSEEASFVTGSYYLVDGGYTAQ</sequence>
<comment type="caution">
    <text evidence="2">The sequence shown here is derived from an EMBL/GenBank/DDBJ whole genome shotgun (WGS) entry which is preliminary data.</text>
</comment>
<comment type="similarity">
    <text evidence="1">Belongs to the short-chain dehydrogenases/reductases (SDR) family.</text>
</comment>
<dbReference type="InterPro" id="IPR020904">
    <property type="entry name" value="Sc_DH/Rdtase_CS"/>
</dbReference>
<dbReference type="SUPFAM" id="SSF51735">
    <property type="entry name" value="NAD(P)-binding Rossmann-fold domains"/>
    <property type="match status" value="1"/>
</dbReference>
<dbReference type="Pfam" id="PF13561">
    <property type="entry name" value="adh_short_C2"/>
    <property type="match status" value="1"/>
</dbReference>
<dbReference type="AlphaFoldDB" id="A0A0F9J174"/>
<dbReference type="PROSITE" id="PS00061">
    <property type="entry name" value="ADH_SHORT"/>
    <property type="match status" value="1"/>
</dbReference>